<keyword evidence="2" id="KW-0732">Signal</keyword>
<keyword evidence="1" id="KW-1133">Transmembrane helix</keyword>
<keyword evidence="4" id="KW-1185">Reference proteome</keyword>
<sequence length="367" mass="38207">MKSIAAIATAIGVAGIMTVAVAAPANAEPWDGSGVEFGLGYWDYESYDVSINDVDLITGPDSEEYTDIWDGMGYTYIDSASLGLDFESVYCDPEDTVDVSTDAATGDLLFVCASSNEDFADAGLVVVSEVRIYAASDLVRVTTFLYNDTDAEVTIDEVEFYTDFGSSGQLWGYQGQDDSILPVPAAEDTTSSDALAAAGARWAVHYNNYDAPGGVAWGSSDAAAPATLNYIDGDEYDASVSSFTIPAGDVRAVSYFALWNPALLIELGYTNEESGVQEQAADALVPAMAEFDTFSGRLTAGLEGVSVVNWGQVQPNPAPVPVPQPEAPKLAATGSEGAMGIAGIAGVLVLLGAGAVAVGIRRRTAAN</sequence>
<accession>A0ABT6KQX2</accession>
<evidence type="ECO:0000313" key="4">
    <source>
        <dbReference type="Proteomes" id="UP001160142"/>
    </source>
</evidence>
<evidence type="ECO:0000313" key="3">
    <source>
        <dbReference type="EMBL" id="MDH6181599.1"/>
    </source>
</evidence>
<keyword evidence="1" id="KW-0812">Transmembrane</keyword>
<organism evidence="3 4">
    <name type="scientific">Antiquaquibacter oligotrophicus</name>
    <dbReference type="NCBI Taxonomy" id="2880260"/>
    <lineage>
        <taxon>Bacteria</taxon>
        <taxon>Bacillati</taxon>
        <taxon>Actinomycetota</taxon>
        <taxon>Actinomycetes</taxon>
        <taxon>Micrococcales</taxon>
        <taxon>Microbacteriaceae</taxon>
        <taxon>Antiquaquibacter</taxon>
    </lineage>
</organism>
<proteinExistence type="predicted"/>
<keyword evidence="1" id="KW-0472">Membrane</keyword>
<dbReference type="EMBL" id="JARXVQ010000001">
    <property type="protein sequence ID" value="MDH6181599.1"/>
    <property type="molecule type" value="Genomic_DNA"/>
</dbReference>
<dbReference type="Proteomes" id="UP001160142">
    <property type="component" value="Unassembled WGS sequence"/>
</dbReference>
<name>A0ABT6KQX2_9MICO</name>
<evidence type="ECO:0000256" key="1">
    <source>
        <dbReference type="SAM" id="Phobius"/>
    </source>
</evidence>
<evidence type="ECO:0008006" key="5">
    <source>
        <dbReference type="Google" id="ProtNLM"/>
    </source>
</evidence>
<feature type="chain" id="PRO_5045761456" description="LPXTG-motif cell wall-anchored protein" evidence="2">
    <location>
        <begin position="23"/>
        <end position="367"/>
    </location>
</feature>
<feature type="transmembrane region" description="Helical" evidence="1">
    <location>
        <begin position="338"/>
        <end position="360"/>
    </location>
</feature>
<protein>
    <recommendedName>
        <fullName evidence="5">LPXTG-motif cell wall-anchored protein</fullName>
    </recommendedName>
</protein>
<feature type="signal peptide" evidence="2">
    <location>
        <begin position="1"/>
        <end position="22"/>
    </location>
</feature>
<evidence type="ECO:0000256" key="2">
    <source>
        <dbReference type="SAM" id="SignalP"/>
    </source>
</evidence>
<dbReference type="RefSeq" id="WP_322133907.1">
    <property type="nucleotide sequence ID" value="NZ_CP085036.1"/>
</dbReference>
<comment type="caution">
    <text evidence="3">The sequence shown here is derived from an EMBL/GenBank/DDBJ whole genome shotgun (WGS) entry which is preliminary data.</text>
</comment>
<gene>
    <name evidence="3" type="ORF">M2152_001781</name>
</gene>
<reference evidence="3 4" key="1">
    <citation type="submission" date="2023-04" db="EMBL/GenBank/DDBJ databases">
        <title>Genome Encyclopedia of Bacteria and Archaea VI: Functional Genomics of Type Strains.</title>
        <authorList>
            <person name="Whitman W."/>
        </authorList>
    </citation>
    <scope>NUCLEOTIDE SEQUENCE [LARGE SCALE GENOMIC DNA]</scope>
    <source>
        <strain evidence="3 4">SG_E_30_P1</strain>
    </source>
</reference>